<dbReference type="Gene3D" id="3.30.300.30">
    <property type="match status" value="1"/>
</dbReference>
<evidence type="ECO:0000256" key="1">
    <source>
        <dbReference type="ARBA" id="ARBA00004275"/>
    </source>
</evidence>
<evidence type="ECO:0000313" key="8">
    <source>
        <dbReference type="RefSeq" id="XP_014662835.1"/>
    </source>
</evidence>
<dbReference type="SUPFAM" id="SSF56801">
    <property type="entry name" value="Acetyl-CoA synthetase-like"/>
    <property type="match status" value="1"/>
</dbReference>
<name>A0ABM1DSB4_PRICU</name>
<evidence type="ECO:0000259" key="5">
    <source>
        <dbReference type="Pfam" id="PF00501"/>
    </source>
</evidence>
<proteinExistence type="inferred from homology"/>
<feature type="domain" description="AMP-dependent synthetase/ligase" evidence="5">
    <location>
        <begin position="34"/>
        <end position="371"/>
    </location>
</feature>
<dbReference type="Gene3D" id="3.40.50.980">
    <property type="match status" value="2"/>
</dbReference>
<dbReference type="RefSeq" id="XP_014662835.1">
    <property type="nucleotide sequence ID" value="XM_014807349.1"/>
</dbReference>
<gene>
    <name evidence="8" type="primary">LOC106805658</name>
</gene>
<comment type="similarity">
    <text evidence="2">Belongs to the ATP-dependent AMP-binding enzyme family.</text>
</comment>
<reference evidence="8" key="1">
    <citation type="submission" date="2025-08" db="UniProtKB">
        <authorList>
            <consortium name="RefSeq"/>
        </authorList>
    </citation>
    <scope>IDENTIFICATION</scope>
</reference>
<dbReference type="Pfam" id="PF13193">
    <property type="entry name" value="AMP-binding_C"/>
    <property type="match status" value="1"/>
</dbReference>
<keyword evidence="4" id="KW-0576">Peroxisome</keyword>
<evidence type="ECO:0000256" key="4">
    <source>
        <dbReference type="ARBA" id="ARBA00023140"/>
    </source>
</evidence>
<evidence type="ECO:0000256" key="3">
    <source>
        <dbReference type="ARBA" id="ARBA00022598"/>
    </source>
</evidence>
<evidence type="ECO:0000313" key="7">
    <source>
        <dbReference type="Proteomes" id="UP000695022"/>
    </source>
</evidence>
<feature type="domain" description="AMP-binding enzyme C-terminal" evidence="6">
    <location>
        <begin position="374"/>
        <end position="452"/>
    </location>
</feature>
<dbReference type="InterPro" id="IPR020845">
    <property type="entry name" value="AMP-binding_CS"/>
</dbReference>
<dbReference type="PANTHER" id="PTHR24096">
    <property type="entry name" value="LONG-CHAIN-FATTY-ACID--COA LIGASE"/>
    <property type="match status" value="1"/>
</dbReference>
<dbReference type="PROSITE" id="PS00455">
    <property type="entry name" value="AMP_BINDING"/>
    <property type="match status" value="1"/>
</dbReference>
<organism evidence="7 8">
    <name type="scientific">Priapulus caudatus</name>
    <name type="common">Priapulid worm</name>
    <dbReference type="NCBI Taxonomy" id="37621"/>
    <lineage>
        <taxon>Eukaryota</taxon>
        <taxon>Metazoa</taxon>
        <taxon>Ecdysozoa</taxon>
        <taxon>Scalidophora</taxon>
        <taxon>Priapulida</taxon>
        <taxon>Priapulimorpha</taxon>
        <taxon>Priapulimorphida</taxon>
        <taxon>Priapulidae</taxon>
        <taxon>Priapulus</taxon>
    </lineage>
</organism>
<dbReference type="InterPro" id="IPR045851">
    <property type="entry name" value="AMP-bd_C_sf"/>
</dbReference>
<sequence>MERREGRILKSQFPDVDVPEMSVNDFLEQHSWLNKPQDSIAVIGRSVGPPDASKEWRLSYRELRESVRRVASGLARRGLRKGDVVFVCSSNCPEYVITMLAVYSLGAVLTSAIPGSSVNEILYKLGIAMFCGTLKFFVVSSDELTTARKLVERCGVNVARISFGSIVDKECIPFNDLLEDSGDAFPKDNCVESGDLAVVLYSSGTTGPPKGIPWAHKILVSHMAMPRFTMREGDVFLLSPLSNVPEVPMSALSLGVTSLALPCFSDPEHYSIAINKYKVTYLFCIPPLIVSLVKKGYELPTLQRCDAAGSTCSPAVIREARITHPHLVITGIYGMNEIGVLINPSSETEQSGNKRGVLIGKPVAKSQAKVSPSEMEDILMSHLGVGDVSVTGVPDPENEGYELIRAFVVRKTDAVSAEDLIEFVKEKTPRKYVTLTGGVRFLRNIPKNQVGKNMRSELQAQPFE</sequence>
<comment type="subcellular location">
    <subcellularLocation>
        <location evidence="1">Peroxisome</location>
    </subcellularLocation>
</comment>
<dbReference type="InterPro" id="IPR000873">
    <property type="entry name" value="AMP-dep_synth/lig_dom"/>
</dbReference>
<dbReference type="Pfam" id="PF00501">
    <property type="entry name" value="AMP-binding"/>
    <property type="match status" value="1"/>
</dbReference>
<evidence type="ECO:0000256" key="2">
    <source>
        <dbReference type="ARBA" id="ARBA00006432"/>
    </source>
</evidence>
<dbReference type="GeneID" id="106805658"/>
<keyword evidence="3" id="KW-0436">Ligase</keyword>
<dbReference type="InterPro" id="IPR025110">
    <property type="entry name" value="AMP-bd_C"/>
</dbReference>
<keyword evidence="7" id="KW-1185">Reference proteome</keyword>
<accession>A0ABM1DSB4</accession>
<evidence type="ECO:0000259" key="6">
    <source>
        <dbReference type="Pfam" id="PF13193"/>
    </source>
</evidence>
<protein>
    <submittedName>
        <fullName evidence="8">4-coumarate--CoA ligase 3-like isoform X1</fullName>
    </submittedName>
</protein>
<dbReference type="Proteomes" id="UP000695022">
    <property type="component" value="Unplaced"/>
</dbReference>
<dbReference type="PANTHER" id="PTHR24096:SF149">
    <property type="entry name" value="AMP-BINDING DOMAIN-CONTAINING PROTEIN-RELATED"/>
    <property type="match status" value="1"/>
</dbReference>